<evidence type="ECO:0000313" key="8">
    <source>
        <dbReference type="EMBL" id="KAF0255854.1"/>
    </source>
</evidence>
<reference evidence="10 11" key="1">
    <citation type="submission" date="2016-04" db="EMBL/GenBank/DDBJ databases">
        <authorList>
            <person name="Qiu J."/>
        </authorList>
    </citation>
    <scope>NUCLEOTIDE SEQUENCE [LARGE SCALE GENOMIC DNA]</scope>
    <source>
        <strain evidence="10 11">JQ581</strain>
    </source>
</reference>
<feature type="transmembrane region" description="Helical" evidence="7">
    <location>
        <begin position="299"/>
        <end position="324"/>
    </location>
</feature>
<evidence type="ECO:0000313" key="9">
    <source>
        <dbReference type="EMBL" id="MDF3873128.1"/>
    </source>
</evidence>
<evidence type="ECO:0000256" key="2">
    <source>
        <dbReference type="ARBA" id="ARBA00007543"/>
    </source>
</evidence>
<dbReference type="PANTHER" id="PTHR43141">
    <property type="entry name" value="CYTOCHROME BD2 SUBUNIT II"/>
    <property type="match status" value="1"/>
</dbReference>
<evidence type="ECO:0000313" key="11">
    <source>
        <dbReference type="Proteomes" id="UP000076857"/>
    </source>
</evidence>
<organism evidence="8 12">
    <name type="scientific">Pseudomonas putida</name>
    <name type="common">Arthrobacter siderocapsulatus</name>
    <dbReference type="NCBI Taxonomy" id="303"/>
    <lineage>
        <taxon>Bacteria</taxon>
        <taxon>Pseudomonadati</taxon>
        <taxon>Pseudomonadota</taxon>
        <taxon>Gammaproteobacteria</taxon>
        <taxon>Pseudomonadales</taxon>
        <taxon>Pseudomonadaceae</taxon>
        <taxon>Pseudomonas</taxon>
    </lineage>
</organism>
<comment type="similarity">
    <text evidence="2">Belongs to the cytochrome ubiquinol oxidase subunit 2 family.</text>
</comment>
<dbReference type="Pfam" id="PF02322">
    <property type="entry name" value="Cyt_bd_oxida_II"/>
    <property type="match status" value="1"/>
</dbReference>
<dbReference type="RefSeq" id="WP_060494601.1">
    <property type="nucleotide sequence ID" value="NZ_BSKG01000001.1"/>
</dbReference>
<dbReference type="NCBIfam" id="TIGR00203">
    <property type="entry name" value="cydB"/>
    <property type="match status" value="1"/>
</dbReference>
<dbReference type="Proteomes" id="UP000076857">
    <property type="component" value="Chromosome"/>
</dbReference>
<dbReference type="OrthoDB" id="6566345at2"/>
<dbReference type="PANTHER" id="PTHR43141:SF4">
    <property type="entry name" value="CYTOCHROME BD2 SUBUNIT II"/>
    <property type="match status" value="1"/>
</dbReference>
<feature type="transmembrane region" description="Helical" evidence="7">
    <location>
        <begin position="161"/>
        <end position="183"/>
    </location>
</feature>
<dbReference type="GO" id="GO:0009055">
    <property type="term" value="F:electron transfer activity"/>
    <property type="evidence" value="ECO:0007669"/>
    <property type="project" value="TreeGrafter"/>
</dbReference>
<dbReference type="EMBL" id="WOWR01000004">
    <property type="protein sequence ID" value="KAF0255854.1"/>
    <property type="molecule type" value="Genomic_DNA"/>
</dbReference>
<comment type="subcellular location">
    <subcellularLocation>
        <location evidence="1">Cell membrane</location>
        <topology evidence="1">Multi-pass membrane protein</topology>
    </subcellularLocation>
</comment>
<evidence type="ECO:0000256" key="3">
    <source>
        <dbReference type="ARBA" id="ARBA00022475"/>
    </source>
</evidence>
<feature type="transmembrane region" description="Helical" evidence="7">
    <location>
        <begin position="230"/>
        <end position="250"/>
    </location>
</feature>
<name>A0A7H5R326_PSEPU</name>
<feature type="transmembrane region" description="Helical" evidence="7">
    <location>
        <begin position="199"/>
        <end position="218"/>
    </location>
</feature>
<dbReference type="EMBL" id="CP050951">
    <property type="protein sequence ID" value="QJQ10319.1"/>
    <property type="molecule type" value="Genomic_DNA"/>
</dbReference>
<evidence type="ECO:0000256" key="7">
    <source>
        <dbReference type="SAM" id="Phobius"/>
    </source>
</evidence>
<dbReference type="GO" id="GO:0005886">
    <property type="term" value="C:plasma membrane"/>
    <property type="evidence" value="ECO:0007669"/>
    <property type="project" value="UniProtKB-SubCell"/>
</dbReference>
<dbReference type="Proteomes" id="UP001217741">
    <property type="component" value="Unassembled WGS sequence"/>
</dbReference>
<evidence type="ECO:0000256" key="6">
    <source>
        <dbReference type="ARBA" id="ARBA00023136"/>
    </source>
</evidence>
<protein>
    <submittedName>
        <fullName evidence="8">Cytochrome d ubiquinol oxidase subunit II</fullName>
    </submittedName>
</protein>
<dbReference type="GO" id="GO:0070069">
    <property type="term" value="C:cytochrome complex"/>
    <property type="evidence" value="ECO:0007669"/>
    <property type="project" value="TreeGrafter"/>
</dbReference>
<reference evidence="9" key="4">
    <citation type="submission" date="2023-03" db="EMBL/GenBank/DDBJ databases">
        <title>Draft assemblies of triclosan tolerant bacteria isolated from returned activated sludge.</title>
        <authorList>
            <person name="Van Hamelsveld S."/>
        </authorList>
    </citation>
    <scope>NUCLEOTIDE SEQUENCE</scope>
    <source>
        <strain evidence="9">GW210012_S60</strain>
    </source>
</reference>
<evidence type="ECO:0000313" key="12">
    <source>
        <dbReference type="Proteomes" id="UP000442695"/>
    </source>
</evidence>
<accession>A0A7H5R326</accession>
<keyword evidence="3" id="KW-1003">Cell membrane</keyword>
<feature type="transmembrane region" description="Helical" evidence="7">
    <location>
        <begin position="120"/>
        <end position="141"/>
    </location>
</feature>
<dbReference type="InterPro" id="IPR003317">
    <property type="entry name" value="Cyt-d_oxidase_su2"/>
</dbReference>
<reference evidence="10 11" key="3">
    <citation type="submission" date="2020-04" db="EMBL/GenBank/DDBJ databases">
        <title>Complete genome sequence of Pseudomonas putida strain JQ581.</title>
        <authorList>
            <person name="Mu Y."/>
        </authorList>
    </citation>
    <scope>NUCLEOTIDE SEQUENCE [LARGE SCALE GENOMIC DNA]</scope>
    <source>
        <strain evidence="10 11">JQ581</strain>
    </source>
</reference>
<feature type="transmembrane region" description="Helical" evidence="7">
    <location>
        <begin position="257"/>
        <end position="279"/>
    </location>
</feature>
<dbReference type="GO" id="GO:0016682">
    <property type="term" value="F:oxidoreductase activity, acting on diphenols and related substances as donors, oxygen as acceptor"/>
    <property type="evidence" value="ECO:0007669"/>
    <property type="project" value="TreeGrafter"/>
</dbReference>
<evidence type="ECO:0000256" key="4">
    <source>
        <dbReference type="ARBA" id="ARBA00022692"/>
    </source>
</evidence>
<proteinExistence type="inferred from homology"/>
<reference evidence="8 12" key="2">
    <citation type="submission" date="2019-12" db="EMBL/GenBank/DDBJ databases">
        <authorList>
            <person name="Woiski C."/>
        </authorList>
    </citation>
    <scope>NUCLEOTIDE SEQUENCE [LARGE SCALE GENOMIC DNA]</scope>
    <source>
        <strain evidence="8 12">BOE100</strain>
    </source>
</reference>
<keyword evidence="5 7" id="KW-1133">Transmembrane helix</keyword>
<sequence>MSLLGVDLLTLLSAAALAFSVLVYVLLDGTDLGVGMLMAAHRRAEEREVLVLTILPIWDANETWLVLGGGGLLALFPTAYAVLLPALYVPLLLMFMGLILRAAGLEFREHLTRKRWSDAATLGGSLLATLCQGLVLGTLIQGVPHYQGQYSGDGKEWLAPFPLFCALALVVSYLWLGACWLYWRTEGTLQVRAKHQARLLCGVAVLVLVAVLLLTMALDARYWQRLSQGWVVLTAGAALAVLLAGFSLAWGRTRDWLPLSFALGVICFAFTLMLIALFPLAVPPALTLVEASASRSTQLFMLIGFAAVVPLTLAYNTWGFRVFAGKLRARRR</sequence>
<gene>
    <name evidence="8" type="primary">cydB</name>
    <name evidence="10" type="ORF">A3L25_013180</name>
    <name evidence="8" type="ORF">GN299_05090</name>
    <name evidence="9" type="ORF">P3W50_22030</name>
</gene>
<dbReference type="Proteomes" id="UP000442695">
    <property type="component" value="Unassembled WGS sequence"/>
</dbReference>
<feature type="transmembrane region" description="Helical" evidence="7">
    <location>
        <begin position="6"/>
        <end position="27"/>
    </location>
</feature>
<evidence type="ECO:0000256" key="1">
    <source>
        <dbReference type="ARBA" id="ARBA00004651"/>
    </source>
</evidence>
<keyword evidence="6 7" id="KW-0472">Membrane</keyword>
<dbReference type="GO" id="GO:0019646">
    <property type="term" value="P:aerobic electron transport chain"/>
    <property type="evidence" value="ECO:0007669"/>
    <property type="project" value="TreeGrafter"/>
</dbReference>
<evidence type="ECO:0000313" key="10">
    <source>
        <dbReference type="EMBL" id="QJQ10319.1"/>
    </source>
</evidence>
<dbReference type="AlphaFoldDB" id="A0A7H5R326"/>
<keyword evidence="4 7" id="KW-0812">Transmembrane</keyword>
<evidence type="ECO:0000256" key="5">
    <source>
        <dbReference type="ARBA" id="ARBA00022989"/>
    </source>
</evidence>
<dbReference type="EMBL" id="JARJLO010000334">
    <property type="protein sequence ID" value="MDF3873128.1"/>
    <property type="molecule type" value="Genomic_DNA"/>
</dbReference>
<feature type="transmembrane region" description="Helical" evidence="7">
    <location>
        <begin position="79"/>
        <end position="100"/>
    </location>
</feature>